<dbReference type="RefSeq" id="XP_044559751.1">
    <property type="nucleotide sequence ID" value="XM_044709354.1"/>
</dbReference>
<dbReference type="InterPro" id="IPR015943">
    <property type="entry name" value="WD40/YVTN_repeat-like_dom_sf"/>
</dbReference>
<keyword evidence="1 3" id="KW-0853">WD repeat</keyword>
<dbReference type="EMBL" id="VFQX01000048">
    <property type="protein sequence ID" value="KAF0975038.1"/>
    <property type="molecule type" value="Genomic_DNA"/>
</dbReference>
<evidence type="ECO:0000256" key="1">
    <source>
        <dbReference type="ARBA" id="ARBA00022574"/>
    </source>
</evidence>
<dbReference type="OrthoDB" id="5591786at2759"/>
<evidence type="ECO:0000256" key="3">
    <source>
        <dbReference type="PROSITE-ProRule" id="PRU00221"/>
    </source>
</evidence>
<dbReference type="SMART" id="SM00320">
    <property type="entry name" value="WD40"/>
    <property type="match status" value="1"/>
</dbReference>
<accession>A0A6A5BLJ7</accession>
<dbReference type="Gene3D" id="2.130.10.10">
    <property type="entry name" value="YVTN repeat-like/Quinoprotein amine dehydrogenase"/>
    <property type="match status" value="1"/>
</dbReference>
<dbReference type="OMA" id="NSHESTW"/>
<dbReference type="AlphaFoldDB" id="A0A6A5BLJ7"/>
<reference evidence="4 5" key="1">
    <citation type="journal article" date="2019" name="Sci. Rep.">
        <title>Nanopore sequencing improves the draft genome of the human pathogenic amoeba Naegleria fowleri.</title>
        <authorList>
            <person name="Liechti N."/>
            <person name="Schurch N."/>
            <person name="Bruggmann R."/>
            <person name="Wittwer M."/>
        </authorList>
    </citation>
    <scope>NUCLEOTIDE SEQUENCE [LARGE SCALE GENOMIC DNA]</scope>
    <source>
        <strain evidence="4 5">ATCC 30894</strain>
    </source>
</reference>
<evidence type="ECO:0000313" key="4">
    <source>
        <dbReference type="EMBL" id="KAF0975038.1"/>
    </source>
</evidence>
<dbReference type="InterPro" id="IPR019775">
    <property type="entry name" value="WD40_repeat_CS"/>
</dbReference>
<name>A0A6A5BLJ7_NAEFO</name>
<keyword evidence="5" id="KW-1185">Reference proteome</keyword>
<sequence length="410" mass="47829">MEDFKSPLVEVREVKELIIDEYNLELFKLNCVACLYPYVFIAYRKSVIIYRNSGKNSSIEYVHTIKLAHEINFIRNSYNKIFIVGEEGMTMMILKLEKDSTLNEFNDEIAFAPSKSQQDSDLEQQYGLKLINLHQNSHESTWSISYDGPSGIFAVGDNSHIIKVHLPDCKEKEPFTLEGHSHNLPCLHLYSKDRLLSCSIDKSCKVWDLTERKVLYNHDFNEWCWVCTRLNPKSFVHAPQDSHLTDIFLIGTQSYVYLLNSSMDTVLYKLFLKPIRGLRLLPGHIYGALERVSLLQVIEKHNLILIAKQNDNKVLLLRMVYCEQRKEYSLTPVDILPALTLENQCIIGLGYCEVLDRIYILCLDKQMYCYDLRFKFTNDLCFQKDFEQGREANHERVPDEHLYSISQIVI</sequence>
<protein>
    <submittedName>
        <fullName evidence="4">Uncharacterized protein</fullName>
    </submittedName>
</protein>
<dbReference type="VEuPathDB" id="AmoebaDB:FDP41_005791"/>
<dbReference type="InterPro" id="IPR036322">
    <property type="entry name" value="WD40_repeat_dom_sf"/>
</dbReference>
<dbReference type="VEuPathDB" id="AmoebaDB:NF0115200"/>
<organism evidence="4 5">
    <name type="scientific">Naegleria fowleri</name>
    <name type="common">Brain eating amoeba</name>
    <dbReference type="NCBI Taxonomy" id="5763"/>
    <lineage>
        <taxon>Eukaryota</taxon>
        <taxon>Discoba</taxon>
        <taxon>Heterolobosea</taxon>
        <taxon>Tetramitia</taxon>
        <taxon>Eutetramitia</taxon>
        <taxon>Vahlkampfiidae</taxon>
        <taxon>Naegleria</taxon>
    </lineage>
</organism>
<comment type="caution">
    <text evidence="4">The sequence shown here is derived from an EMBL/GenBank/DDBJ whole genome shotgun (WGS) entry which is preliminary data.</text>
</comment>
<dbReference type="VEuPathDB" id="AmoebaDB:NfTy_045130"/>
<evidence type="ECO:0000313" key="5">
    <source>
        <dbReference type="Proteomes" id="UP000444721"/>
    </source>
</evidence>
<dbReference type="PROSITE" id="PS50082">
    <property type="entry name" value="WD_REPEATS_2"/>
    <property type="match status" value="1"/>
</dbReference>
<proteinExistence type="predicted"/>
<dbReference type="PROSITE" id="PS00678">
    <property type="entry name" value="WD_REPEATS_1"/>
    <property type="match status" value="1"/>
</dbReference>
<dbReference type="SUPFAM" id="SSF50978">
    <property type="entry name" value="WD40 repeat-like"/>
    <property type="match status" value="1"/>
</dbReference>
<feature type="repeat" description="WD" evidence="3">
    <location>
        <begin position="177"/>
        <end position="217"/>
    </location>
</feature>
<dbReference type="GeneID" id="68113009"/>
<dbReference type="Proteomes" id="UP000444721">
    <property type="component" value="Unassembled WGS sequence"/>
</dbReference>
<dbReference type="InterPro" id="IPR001680">
    <property type="entry name" value="WD40_rpt"/>
</dbReference>
<evidence type="ECO:0000256" key="2">
    <source>
        <dbReference type="ARBA" id="ARBA00022737"/>
    </source>
</evidence>
<gene>
    <name evidence="4" type="ORF">FDP41_005791</name>
</gene>
<keyword evidence="2" id="KW-0677">Repeat</keyword>